<keyword evidence="2" id="KW-1133">Transmembrane helix</keyword>
<dbReference type="Pfam" id="PF10099">
    <property type="entry name" value="RskA_C"/>
    <property type="match status" value="1"/>
</dbReference>
<dbReference type="InterPro" id="IPR018764">
    <property type="entry name" value="RskA_C"/>
</dbReference>
<dbReference type="InterPro" id="IPR051474">
    <property type="entry name" value="Anti-sigma-K/W_factor"/>
</dbReference>
<keyword evidence="2" id="KW-0472">Membrane</keyword>
<feature type="region of interest" description="Disordered" evidence="1">
    <location>
        <begin position="202"/>
        <end position="229"/>
    </location>
</feature>
<dbReference type="PANTHER" id="PTHR37461:SF1">
    <property type="entry name" value="ANTI-SIGMA-K FACTOR RSKA"/>
    <property type="match status" value="1"/>
</dbReference>
<dbReference type="OrthoDB" id="9816387at2"/>
<name>A0A1W2BKQ3_9RHOB</name>
<proteinExistence type="predicted"/>
<evidence type="ECO:0000313" key="5">
    <source>
        <dbReference type="Proteomes" id="UP000192330"/>
    </source>
</evidence>
<dbReference type="GO" id="GO:0005886">
    <property type="term" value="C:plasma membrane"/>
    <property type="evidence" value="ECO:0007669"/>
    <property type="project" value="InterPro"/>
</dbReference>
<dbReference type="GO" id="GO:0016989">
    <property type="term" value="F:sigma factor antagonist activity"/>
    <property type="evidence" value="ECO:0007669"/>
    <property type="project" value="TreeGrafter"/>
</dbReference>
<dbReference type="Proteomes" id="UP000192330">
    <property type="component" value="Unassembled WGS sequence"/>
</dbReference>
<feature type="domain" description="Anti-sigma K factor RskA C-terminal" evidence="3">
    <location>
        <begin position="98"/>
        <end position="219"/>
    </location>
</feature>
<gene>
    <name evidence="4" type="ORF">SAMN06295998_104121</name>
</gene>
<dbReference type="RefSeq" id="WP_084352484.1">
    <property type="nucleotide sequence ID" value="NZ_FWYD01000004.1"/>
</dbReference>
<sequence>MIDETPDIPEDDAPLIRAAEYALGLLDGRNARAFEAEMRDNPDLRDEVVFWTEYFVQFEAGAREVTPRSDVLRAVNRRLFGRKKTVLQQLMPYFTGALAAAALAWGVVSLGVLDQFAEPGLRADLAPVEGTLELAAVYNVRAGELHVVQNAGSLPPDRVAEMWLIVGDNAPVSLGLLDPDGDTRLAVPAELASLLPGATLAISDEPPGGSPTGAPTGAVRAAGTLSVES</sequence>
<dbReference type="GO" id="GO:0006417">
    <property type="term" value="P:regulation of translation"/>
    <property type="evidence" value="ECO:0007669"/>
    <property type="project" value="TreeGrafter"/>
</dbReference>
<dbReference type="AlphaFoldDB" id="A0A1W2BKQ3"/>
<feature type="transmembrane region" description="Helical" evidence="2">
    <location>
        <begin position="90"/>
        <end position="113"/>
    </location>
</feature>
<evidence type="ECO:0000313" key="4">
    <source>
        <dbReference type="EMBL" id="SMC73461.1"/>
    </source>
</evidence>
<organism evidence="4 5">
    <name type="scientific">Primorskyibacter flagellatus</name>
    <dbReference type="NCBI Taxonomy" id="1387277"/>
    <lineage>
        <taxon>Bacteria</taxon>
        <taxon>Pseudomonadati</taxon>
        <taxon>Pseudomonadota</taxon>
        <taxon>Alphaproteobacteria</taxon>
        <taxon>Rhodobacterales</taxon>
        <taxon>Roseobacteraceae</taxon>
        <taxon>Primorskyibacter</taxon>
    </lineage>
</organism>
<protein>
    <submittedName>
        <fullName evidence="4">Anti-sigma-K factor RskA</fullName>
    </submittedName>
</protein>
<keyword evidence="5" id="KW-1185">Reference proteome</keyword>
<evidence type="ECO:0000256" key="2">
    <source>
        <dbReference type="SAM" id="Phobius"/>
    </source>
</evidence>
<keyword evidence="2" id="KW-0812">Transmembrane</keyword>
<evidence type="ECO:0000256" key="1">
    <source>
        <dbReference type="SAM" id="MobiDB-lite"/>
    </source>
</evidence>
<reference evidence="4 5" key="1">
    <citation type="submission" date="2017-04" db="EMBL/GenBank/DDBJ databases">
        <authorList>
            <person name="Afonso C.L."/>
            <person name="Miller P.J."/>
            <person name="Scott M.A."/>
            <person name="Spackman E."/>
            <person name="Goraichik I."/>
            <person name="Dimitrov K.M."/>
            <person name="Suarez D.L."/>
            <person name="Swayne D.E."/>
        </authorList>
    </citation>
    <scope>NUCLEOTIDE SEQUENCE [LARGE SCALE GENOMIC DNA]</scope>
    <source>
        <strain evidence="4 5">CGMCC 1.12644</strain>
    </source>
</reference>
<accession>A0A1W2BKQ3</accession>
<dbReference type="STRING" id="1387277.SAMN06295998_104121"/>
<dbReference type="PANTHER" id="PTHR37461">
    <property type="entry name" value="ANTI-SIGMA-K FACTOR RSKA"/>
    <property type="match status" value="1"/>
</dbReference>
<dbReference type="EMBL" id="FWYD01000004">
    <property type="protein sequence ID" value="SMC73461.1"/>
    <property type="molecule type" value="Genomic_DNA"/>
</dbReference>
<evidence type="ECO:0000259" key="3">
    <source>
        <dbReference type="Pfam" id="PF10099"/>
    </source>
</evidence>